<feature type="domain" description="Nuclease associated modular" evidence="2">
    <location>
        <begin position="92"/>
        <end position="108"/>
    </location>
</feature>
<feature type="region of interest" description="Disordered" evidence="1">
    <location>
        <begin position="103"/>
        <end position="145"/>
    </location>
</feature>
<proteinExistence type="predicted"/>
<feature type="compositionally biased region" description="Basic and acidic residues" evidence="1">
    <location>
        <begin position="103"/>
        <end position="122"/>
    </location>
</feature>
<dbReference type="SUPFAM" id="SSF64496">
    <property type="entry name" value="DNA-binding domain of intron-encoded endonucleases"/>
    <property type="match status" value="1"/>
</dbReference>
<protein>
    <submittedName>
        <fullName evidence="3">NUMOD3 motif-containing protein</fullName>
    </submittedName>
</protein>
<dbReference type="EMBL" id="FOAK01000007">
    <property type="protein sequence ID" value="SEK97326.1"/>
    <property type="molecule type" value="Genomic_DNA"/>
</dbReference>
<dbReference type="GO" id="GO:0003677">
    <property type="term" value="F:DNA binding"/>
    <property type="evidence" value="ECO:0007669"/>
    <property type="project" value="InterPro"/>
</dbReference>
<dbReference type="STRING" id="190974.SAMN05216439_1771"/>
<evidence type="ECO:0000313" key="4">
    <source>
        <dbReference type="Proteomes" id="UP000199506"/>
    </source>
</evidence>
<accession>A0A1H7LEP2</accession>
<feature type="domain" description="Nuclease associated modular" evidence="2">
    <location>
        <begin position="133"/>
        <end position="149"/>
    </location>
</feature>
<evidence type="ECO:0000313" key="3">
    <source>
        <dbReference type="EMBL" id="SEK97326.1"/>
    </source>
</evidence>
<sequence length="368" mass="43415">MDSLNDNEIVYIGKDSYIGRHQRSKDHLTKSRYNDQPFNRILQNNPNRYIYKVLKSWDGDNYHENLASVLEIIYIRRYNPKYNYTIGGDGRLGSRLTEEHKQKISEANKGKIVSKETREKISKANKGKPGPNKGKKFSKETREKISKSKIGLYKDEKNPRYRPDIPSPQELYEEWKSGTSQKELMEKYNCGDATIKRRLRKVKKGDGRYNPNIPSNEILFKEWQGGLTQKELANKYGCSVSQIEHRMRTYKEENNISVVKTNHGKNAHNFRSDIPRGEELIDEMNKYQMSYKQLAEKYRCSESLINHRIRKIKNKKIIRRFTHVPSGEDLLKEYENSNYTQKELAEKYNCTIDCIKGRIRSARKNKHY</sequence>
<evidence type="ECO:0000259" key="2">
    <source>
        <dbReference type="SMART" id="SM00496"/>
    </source>
</evidence>
<name>A0A1H7LEP2_9EURY</name>
<feature type="domain" description="Nuclease associated modular" evidence="2">
    <location>
        <begin position="109"/>
        <end position="125"/>
    </location>
</feature>
<dbReference type="InterPro" id="IPR036388">
    <property type="entry name" value="WH-like_DNA-bd_sf"/>
</dbReference>
<organism evidence="3 4">
    <name type="scientific">Methanobrevibacter gottschalkii</name>
    <dbReference type="NCBI Taxonomy" id="190974"/>
    <lineage>
        <taxon>Archaea</taxon>
        <taxon>Methanobacteriati</taxon>
        <taxon>Methanobacteriota</taxon>
        <taxon>Methanomada group</taxon>
        <taxon>Methanobacteria</taxon>
        <taxon>Methanobacteriales</taxon>
        <taxon>Methanobacteriaceae</taxon>
        <taxon>Methanobrevibacter</taxon>
    </lineage>
</organism>
<dbReference type="Gene3D" id="1.10.10.10">
    <property type="entry name" value="Winged helix-like DNA-binding domain superfamily/Winged helix DNA-binding domain"/>
    <property type="match status" value="1"/>
</dbReference>
<dbReference type="InterPro" id="IPR003611">
    <property type="entry name" value="NUMOD3"/>
</dbReference>
<dbReference type="Proteomes" id="UP000199506">
    <property type="component" value="Unassembled WGS sequence"/>
</dbReference>
<dbReference type="AlphaFoldDB" id="A0A1H7LEP2"/>
<gene>
    <name evidence="3" type="ORF">SAMN05216439_1771</name>
</gene>
<dbReference type="SMART" id="SM00496">
    <property type="entry name" value="IENR2"/>
    <property type="match status" value="3"/>
</dbReference>
<reference evidence="3 4" key="1">
    <citation type="submission" date="2016-10" db="EMBL/GenBank/DDBJ databases">
        <authorList>
            <person name="de Groot N.N."/>
        </authorList>
    </citation>
    <scope>NUCLEOTIDE SEQUENCE [LARGE SCALE GENOMIC DNA]</scope>
    <source>
        <strain evidence="3 4">DSM 11978</strain>
    </source>
</reference>
<evidence type="ECO:0000256" key="1">
    <source>
        <dbReference type="SAM" id="MobiDB-lite"/>
    </source>
</evidence>
<dbReference type="Pfam" id="PF07460">
    <property type="entry name" value="NUMOD3"/>
    <property type="match status" value="1"/>
</dbReference>